<organism evidence="2 3">
    <name type="scientific">Naumovozyma castellii</name>
    <name type="common">Yeast</name>
    <name type="synonym">Saccharomyces castellii</name>
    <dbReference type="NCBI Taxonomy" id="27288"/>
    <lineage>
        <taxon>Eukaryota</taxon>
        <taxon>Fungi</taxon>
        <taxon>Dikarya</taxon>
        <taxon>Ascomycota</taxon>
        <taxon>Saccharomycotina</taxon>
        <taxon>Saccharomycetes</taxon>
        <taxon>Saccharomycetales</taxon>
        <taxon>Saccharomycetaceae</taxon>
        <taxon>Naumovozyma</taxon>
    </lineage>
</organism>
<feature type="transmembrane region" description="Helical" evidence="1">
    <location>
        <begin position="124"/>
        <end position="143"/>
    </location>
</feature>
<keyword evidence="1" id="KW-0472">Membrane</keyword>
<dbReference type="HOGENOM" id="CLU_758851_0_0_1"/>
<reference key="2">
    <citation type="submission" date="2011-08" db="EMBL/GenBank/DDBJ databases">
        <title>Genome sequence of Naumovozyma castellii.</title>
        <authorList>
            <person name="Gordon J.L."/>
            <person name="Armisen D."/>
            <person name="Proux-Wera E."/>
            <person name="OhEigeartaigh S.S."/>
            <person name="Byrne K.P."/>
            <person name="Wolfe K.H."/>
        </authorList>
    </citation>
    <scope>NUCLEOTIDE SEQUENCE</scope>
    <source>
        <strain>Type strain:CBS 4309</strain>
    </source>
</reference>
<protein>
    <submittedName>
        <fullName evidence="2">Uncharacterized protein</fullName>
    </submittedName>
</protein>
<dbReference type="AlphaFoldDB" id="G0VGN1"/>
<reference evidence="2 3" key="1">
    <citation type="journal article" date="2011" name="Proc. Natl. Acad. Sci. U.S.A.">
        <title>Evolutionary erosion of yeast sex chromosomes by mating-type switching accidents.</title>
        <authorList>
            <person name="Gordon J.L."/>
            <person name="Armisen D."/>
            <person name="Proux-Wera E."/>
            <person name="Oheigeartaigh S.S."/>
            <person name="Byrne K.P."/>
            <person name="Wolfe K.H."/>
        </authorList>
    </citation>
    <scope>NUCLEOTIDE SEQUENCE [LARGE SCALE GENOMIC DNA]</scope>
    <source>
        <strain evidence="3">ATCC 76901 / BCRC 22586 / CBS 4309 / NBRC 1992 / NRRL Y-12630</strain>
    </source>
</reference>
<dbReference type="GeneID" id="96904300"/>
<evidence type="ECO:0000256" key="1">
    <source>
        <dbReference type="SAM" id="Phobius"/>
    </source>
</evidence>
<proteinExistence type="predicted"/>
<keyword evidence="1" id="KW-0812">Transmembrane</keyword>
<name>G0VGN1_NAUCA</name>
<evidence type="ECO:0000313" key="2">
    <source>
        <dbReference type="EMBL" id="CCC70652.1"/>
    </source>
</evidence>
<keyword evidence="1" id="KW-1133">Transmembrane helix</keyword>
<dbReference type="KEGG" id="ncs:NCAS_0F01680"/>
<dbReference type="EMBL" id="HE576757">
    <property type="protein sequence ID" value="CCC70652.1"/>
    <property type="molecule type" value="Genomic_DNA"/>
</dbReference>
<accession>G0VGN1</accession>
<dbReference type="InParanoid" id="G0VGN1"/>
<dbReference type="Proteomes" id="UP000001640">
    <property type="component" value="Chromosome 6"/>
</dbReference>
<keyword evidence="3" id="KW-1185">Reference proteome</keyword>
<evidence type="ECO:0000313" key="3">
    <source>
        <dbReference type="Proteomes" id="UP000001640"/>
    </source>
</evidence>
<gene>
    <name evidence="2" type="primary">NCAS0F01680</name>
    <name evidence="2" type="ordered locus">NCAS_0F01680</name>
</gene>
<dbReference type="RefSeq" id="XP_003677007.1">
    <property type="nucleotide sequence ID" value="XM_003676959.1"/>
</dbReference>
<sequence>MSNTSSNSAYIFNANIASNLIDPAGEGPVDTALTVLHTTLNSLPSPSSELAENLSSDSNPMFLFNAPEMPLFEKLLGICSFKEIDYRFFKDSNQYTYRMKFFTRGWRIYRFSFVNNFNKIDKPVLLYVLIGSKAIVVVSFLDITDFDKLLRSMNHLQPLFSLIKWVVEEVNKNFYELRRLITSKLGKARKSLKKSPWHPKYFFGQHRLKKILKNVVFLSNFSEQTFYIWNDLQDLIHDDDMVNYLDLEKRKAAAFYFVCDRDIQRLLVDLYATEPQFEKIWRCLKYGGVALAGLGFSGSSINISKLTVGDWRAAAVGGLGLTIAIVASLLEEEEVSTRPPFLQKYNPIIDTFKPPMEGPLPFNIV</sequence>